<keyword evidence="8" id="KW-0592">Phosphate transport</keyword>
<evidence type="ECO:0000256" key="1">
    <source>
        <dbReference type="ARBA" id="ARBA00000085"/>
    </source>
</evidence>
<dbReference type="PANTHER" id="PTHR45453">
    <property type="entry name" value="PHOSPHATE REGULON SENSOR PROTEIN PHOR"/>
    <property type="match status" value="1"/>
</dbReference>
<evidence type="ECO:0000256" key="9">
    <source>
        <dbReference type="ARBA" id="ARBA00022679"/>
    </source>
</evidence>
<evidence type="ECO:0000256" key="16">
    <source>
        <dbReference type="ARBA" id="ARBA00023136"/>
    </source>
</evidence>
<evidence type="ECO:0000256" key="13">
    <source>
        <dbReference type="ARBA" id="ARBA00022840"/>
    </source>
</evidence>
<dbReference type="PANTHER" id="PTHR45453:SF1">
    <property type="entry name" value="PHOSPHATE REGULON SENSOR PROTEIN PHOR"/>
    <property type="match status" value="1"/>
</dbReference>
<dbReference type="GO" id="GO:0016301">
    <property type="term" value="F:kinase activity"/>
    <property type="evidence" value="ECO:0007669"/>
    <property type="project" value="UniProtKB-KW"/>
</dbReference>
<dbReference type="InterPro" id="IPR014310">
    <property type="entry name" value="Sig_transdc_His_kinase_PhoR"/>
</dbReference>
<evidence type="ECO:0000313" key="20">
    <source>
        <dbReference type="EMBL" id="MBM3116038.1"/>
    </source>
</evidence>
<dbReference type="Pfam" id="PF13188">
    <property type="entry name" value="PAS_8"/>
    <property type="match status" value="1"/>
</dbReference>
<dbReference type="InterPro" id="IPR003594">
    <property type="entry name" value="HATPase_dom"/>
</dbReference>
<dbReference type="SUPFAM" id="SSF47384">
    <property type="entry name" value="Homodimeric domain of signal transducing histidine kinase"/>
    <property type="match status" value="1"/>
</dbReference>
<keyword evidence="14 18" id="KW-1133">Transmembrane helix</keyword>
<sequence>MLWLRSLIYYLSVALIALFIGAVAGTEWGLIFALVVVACSALFHLYNLGRLHRWMQDPQVDRVPTSFLLWQDLFDKLYDQVRLQKKQQERLAATLERFTSAGEALPDGVLILDEHDRIEWCNQAATQHLGIDRVADVWQVITNIIRQPGLRDYLRSQDFAHPLMLRLTRPVDQVLTVQMVPFDSTRKLLLSRDITQLDRIQTVHRDFIANVSHELRTPLTVVGGFIETMLDMPDVDAATRNKHLELMYDQTQRMQRLVDDLLTLSRLENGMQMKEEEVDVPQLMRLLAVEAEGLSQGRHTVAIGSIVPARLIGNHDELHSAFGNLVSNAIRYTPNGGTITLHWRIDNGQPVFAVQDTGIGIAPEHVPRLTERFYRVDRGRSRATGGTGLGLAIVKHILQRHQAQMAIQSKLGHGSEFAVRFPMQRLLAEI</sequence>
<dbReference type="InterPro" id="IPR005467">
    <property type="entry name" value="His_kinase_dom"/>
</dbReference>
<keyword evidence="12 20" id="KW-0418">Kinase</keyword>
<dbReference type="InterPro" id="IPR004358">
    <property type="entry name" value="Sig_transdc_His_kin-like_C"/>
</dbReference>
<feature type="transmembrane region" description="Helical" evidence="18">
    <location>
        <begin position="30"/>
        <end position="49"/>
    </location>
</feature>
<dbReference type="InterPro" id="IPR035965">
    <property type="entry name" value="PAS-like_dom_sf"/>
</dbReference>
<evidence type="ECO:0000256" key="11">
    <source>
        <dbReference type="ARBA" id="ARBA00022741"/>
    </source>
</evidence>
<reference evidence="20 21" key="1">
    <citation type="submission" date="2021-01" db="EMBL/GenBank/DDBJ databases">
        <title>Draft Genome Sequence and Polyhydroxyalkanoate Biosynthetic Potential of Jeongeupia naejangsanensis Type Strain DSM 24253.</title>
        <authorList>
            <person name="Turrini P."/>
            <person name="Artuso I."/>
            <person name="Lugli G.A."/>
            <person name="Frangipani E."/>
            <person name="Ventura M."/>
            <person name="Visca P."/>
        </authorList>
    </citation>
    <scope>NUCLEOTIDE SEQUENCE [LARGE SCALE GENOMIC DNA]</scope>
    <source>
        <strain evidence="20 21">DSM 24253</strain>
    </source>
</reference>
<evidence type="ECO:0000256" key="14">
    <source>
        <dbReference type="ARBA" id="ARBA00022989"/>
    </source>
</evidence>
<keyword evidence="16 18" id="KW-0472">Membrane</keyword>
<evidence type="ECO:0000256" key="18">
    <source>
        <dbReference type="SAM" id="Phobius"/>
    </source>
</evidence>
<dbReference type="InterPro" id="IPR021766">
    <property type="entry name" value="PhoR_N"/>
</dbReference>
<evidence type="ECO:0000256" key="8">
    <source>
        <dbReference type="ARBA" id="ARBA00022592"/>
    </source>
</evidence>
<evidence type="ECO:0000256" key="7">
    <source>
        <dbReference type="ARBA" id="ARBA00022553"/>
    </source>
</evidence>
<dbReference type="EMBL" id="JAESND010000003">
    <property type="protein sequence ID" value="MBM3116038.1"/>
    <property type="molecule type" value="Genomic_DNA"/>
</dbReference>
<keyword evidence="9" id="KW-0808">Transferase</keyword>
<evidence type="ECO:0000256" key="5">
    <source>
        <dbReference type="ARBA" id="ARBA00022448"/>
    </source>
</evidence>
<dbReference type="Gene3D" id="3.30.565.10">
    <property type="entry name" value="Histidine kinase-like ATPase, C-terminal domain"/>
    <property type="match status" value="1"/>
</dbReference>
<comment type="catalytic activity">
    <reaction evidence="1">
        <text>ATP + protein L-histidine = ADP + protein N-phospho-L-histidine.</text>
        <dbReference type="EC" id="2.7.13.3"/>
    </reaction>
</comment>
<keyword evidence="13" id="KW-0067">ATP-binding</keyword>
<keyword evidence="7" id="KW-0597">Phosphoprotein</keyword>
<evidence type="ECO:0000256" key="17">
    <source>
        <dbReference type="ARBA" id="ARBA00025207"/>
    </source>
</evidence>
<dbReference type="Gene3D" id="1.10.287.130">
    <property type="match status" value="1"/>
</dbReference>
<dbReference type="SUPFAM" id="SSF55874">
    <property type="entry name" value="ATPase domain of HSP90 chaperone/DNA topoisomerase II/histidine kinase"/>
    <property type="match status" value="1"/>
</dbReference>
<dbReference type="InterPro" id="IPR036097">
    <property type="entry name" value="HisK_dim/P_sf"/>
</dbReference>
<evidence type="ECO:0000313" key="21">
    <source>
        <dbReference type="Proteomes" id="UP000809431"/>
    </source>
</evidence>
<proteinExistence type="predicted"/>
<keyword evidence="5" id="KW-0813">Transport</keyword>
<comment type="caution">
    <text evidence="20">The sequence shown here is derived from an EMBL/GenBank/DDBJ whole genome shotgun (WGS) entry which is preliminary data.</text>
</comment>
<dbReference type="PRINTS" id="PR00344">
    <property type="entry name" value="BCTRLSENSOR"/>
</dbReference>
<name>A0ABS2BKC3_9NEIS</name>
<evidence type="ECO:0000256" key="4">
    <source>
        <dbReference type="ARBA" id="ARBA00019665"/>
    </source>
</evidence>
<keyword evidence="10 18" id="KW-0812">Transmembrane</keyword>
<keyword evidence="21" id="KW-1185">Reference proteome</keyword>
<gene>
    <name evidence="20" type="primary">phoR</name>
    <name evidence="20" type="ORF">JMJ54_09350</name>
</gene>
<keyword evidence="6" id="KW-1003">Cell membrane</keyword>
<dbReference type="Pfam" id="PF11808">
    <property type="entry name" value="PhoR"/>
    <property type="match status" value="1"/>
</dbReference>
<dbReference type="PROSITE" id="PS50109">
    <property type="entry name" value="HIS_KIN"/>
    <property type="match status" value="1"/>
</dbReference>
<dbReference type="NCBIfam" id="TIGR02966">
    <property type="entry name" value="phoR_proteo"/>
    <property type="match status" value="1"/>
</dbReference>
<dbReference type="Pfam" id="PF00512">
    <property type="entry name" value="HisKA"/>
    <property type="match status" value="1"/>
</dbReference>
<dbReference type="Pfam" id="PF02518">
    <property type="entry name" value="HATPase_c"/>
    <property type="match status" value="1"/>
</dbReference>
<dbReference type="InterPro" id="IPR050351">
    <property type="entry name" value="BphY/WalK/GraS-like"/>
</dbReference>
<evidence type="ECO:0000256" key="10">
    <source>
        <dbReference type="ARBA" id="ARBA00022692"/>
    </source>
</evidence>
<dbReference type="SUPFAM" id="SSF55785">
    <property type="entry name" value="PYP-like sensor domain (PAS domain)"/>
    <property type="match status" value="1"/>
</dbReference>
<evidence type="ECO:0000256" key="2">
    <source>
        <dbReference type="ARBA" id="ARBA00004236"/>
    </source>
</evidence>
<keyword evidence="11" id="KW-0547">Nucleotide-binding</keyword>
<dbReference type="EC" id="2.7.13.3" evidence="3"/>
<accession>A0ABS2BKC3</accession>
<feature type="domain" description="Histidine kinase" evidence="19">
    <location>
        <begin position="210"/>
        <end position="425"/>
    </location>
</feature>
<dbReference type="InterPro" id="IPR036890">
    <property type="entry name" value="HATPase_C_sf"/>
</dbReference>
<dbReference type="CDD" id="cd00130">
    <property type="entry name" value="PAS"/>
    <property type="match status" value="1"/>
</dbReference>
<evidence type="ECO:0000256" key="6">
    <source>
        <dbReference type="ARBA" id="ARBA00022475"/>
    </source>
</evidence>
<comment type="subcellular location">
    <subcellularLocation>
        <location evidence="2">Cell membrane</location>
    </subcellularLocation>
</comment>
<dbReference type="InterPro" id="IPR000014">
    <property type="entry name" value="PAS"/>
</dbReference>
<evidence type="ECO:0000256" key="3">
    <source>
        <dbReference type="ARBA" id="ARBA00012438"/>
    </source>
</evidence>
<dbReference type="SMART" id="SM00091">
    <property type="entry name" value="PAS"/>
    <property type="match status" value="1"/>
</dbReference>
<dbReference type="Gene3D" id="3.30.450.20">
    <property type="entry name" value="PAS domain"/>
    <property type="match status" value="1"/>
</dbReference>
<dbReference type="Proteomes" id="UP000809431">
    <property type="component" value="Unassembled WGS sequence"/>
</dbReference>
<dbReference type="InterPro" id="IPR003661">
    <property type="entry name" value="HisK_dim/P_dom"/>
</dbReference>
<evidence type="ECO:0000256" key="15">
    <source>
        <dbReference type="ARBA" id="ARBA00023012"/>
    </source>
</evidence>
<organism evidence="20 21">
    <name type="scientific">Jeongeupia naejangsanensis</name>
    <dbReference type="NCBI Taxonomy" id="613195"/>
    <lineage>
        <taxon>Bacteria</taxon>
        <taxon>Pseudomonadati</taxon>
        <taxon>Pseudomonadota</taxon>
        <taxon>Betaproteobacteria</taxon>
        <taxon>Neisseriales</taxon>
        <taxon>Chitinibacteraceae</taxon>
        <taxon>Jeongeupia</taxon>
    </lineage>
</organism>
<dbReference type="SMART" id="SM00387">
    <property type="entry name" value="HATPase_c"/>
    <property type="match status" value="1"/>
</dbReference>
<protein>
    <recommendedName>
        <fullName evidence="4">Phosphate regulon sensor protein PhoR</fullName>
        <ecNumber evidence="3">2.7.13.3</ecNumber>
    </recommendedName>
</protein>
<comment type="function">
    <text evidence="17">Member of the two-component regulatory system PhoR/PhoB involved in the phosphate regulon genes expression. PhoR may function as a membrane-associated protein kinase that phosphorylates PhoB in response to environmental signals.</text>
</comment>
<dbReference type="SMART" id="SM00388">
    <property type="entry name" value="HisKA"/>
    <property type="match status" value="1"/>
</dbReference>
<evidence type="ECO:0000259" key="19">
    <source>
        <dbReference type="PROSITE" id="PS50109"/>
    </source>
</evidence>
<keyword evidence="15" id="KW-0902">Two-component regulatory system</keyword>
<dbReference type="CDD" id="cd00082">
    <property type="entry name" value="HisKA"/>
    <property type="match status" value="1"/>
</dbReference>
<evidence type="ECO:0000256" key="12">
    <source>
        <dbReference type="ARBA" id="ARBA00022777"/>
    </source>
</evidence>
<feature type="transmembrane region" description="Helical" evidence="18">
    <location>
        <begin position="7"/>
        <end position="24"/>
    </location>
</feature>